<feature type="compositionally biased region" description="Low complexity" evidence="11">
    <location>
        <begin position="22"/>
        <end position="43"/>
    </location>
</feature>
<dbReference type="AlphaFoldDB" id="A0A0L0HHH5"/>
<dbReference type="PANTHER" id="PTHR31539">
    <property type="entry name" value="CENTROSOMAL PROTEIN OF 19K CEP19"/>
    <property type="match status" value="1"/>
</dbReference>
<feature type="compositionally biased region" description="Basic and acidic residues" evidence="11">
    <location>
        <begin position="825"/>
        <end position="841"/>
    </location>
</feature>
<gene>
    <name evidence="12" type="ORF">SPPG_04626</name>
</gene>
<evidence type="ECO:0000256" key="5">
    <source>
        <dbReference type="ARBA" id="ARBA00022015"/>
    </source>
</evidence>
<feature type="compositionally biased region" description="Acidic residues" evidence="11">
    <location>
        <begin position="484"/>
        <end position="497"/>
    </location>
</feature>
<feature type="region of interest" description="Disordered" evidence="11">
    <location>
        <begin position="210"/>
        <end position="240"/>
    </location>
</feature>
<evidence type="ECO:0000256" key="2">
    <source>
        <dbReference type="ARBA" id="ARBA00004120"/>
    </source>
</evidence>
<evidence type="ECO:0000256" key="4">
    <source>
        <dbReference type="ARBA" id="ARBA00009371"/>
    </source>
</evidence>
<feature type="compositionally biased region" description="Polar residues" evidence="11">
    <location>
        <begin position="59"/>
        <end position="81"/>
    </location>
</feature>
<feature type="compositionally biased region" description="Polar residues" evidence="11">
    <location>
        <begin position="319"/>
        <end position="331"/>
    </location>
</feature>
<name>A0A0L0HHH5_SPIPD</name>
<feature type="compositionally biased region" description="Basic and acidic residues" evidence="11">
    <location>
        <begin position="390"/>
        <end position="404"/>
    </location>
</feature>
<dbReference type="GO" id="GO:0005814">
    <property type="term" value="C:centriole"/>
    <property type="evidence" value="ECO:0007669"/>
    <property type="project" value="UniProtKB-SubCell"/>
</dbReference>
<dbReference type="RefSeq" id="XP_016608339.1">
    <property type="nucleotide sequence ID" value="XM_016752862.1"/>
</dbReference>
<evidence type="ECO:0000256" key="1">
    <source>
        <dbReference type="ARBA" id="ARBA00004114"/>
    </source>
</evidence>
<evidence type="ECO:0000256" key="8">
    <source>
        <dbReference type="ARBA" id="ARBA00023069"/>
    </source>
</evidence>
<evidence type="ECO:0000256" key="11">
    <source>
        <dbReference type="SAM" id="MobiDB-lite"/>
    </source>
</evidence>
<feature type="region of interest" description="Disordered" evidence="11">
    <location>
        <begin position="620"/>
        <end position="649"/>
    </location>
</feature>
<comment type="similarity">
    <text evidence="4">Belongs to the CEP19 family.</text>
</comment>
<dbReference type="InParanoid" id="A0A0L0HHH5"/>
<dbReference type="eggNOG" id="ENOG502SD9C">
    <property type="taxonomic scope" value="Eukaryota"/>
</dbReference>
<dbReference type="STRING" id="645134.A0A0L0HHH5"/>
<feature type="compositionally biased region" description="Acidic residues" evidence="11">
    <location>
        <begin position="408"/>
        <end position="448"/>
    </location>
</feature>
<dbReference type="PANTHER" id="PTHR31539:SF1">
    <property type="entry name" value="CENTROSOMAL PROTEIN OF 19 KDA"/>
    <property type="match status" value="1"/>
</dbReference>
<evidence type="ECO:0000256" key="3">
    <source>
        <dbReference type="ARBA" id="ARBA00004186"/>
    </source>
</evidence>
<evidence type="ECO:0000256" key="9">
    <source>
        <dbReference type="ARBA" id="ARBA00023212"/>
    </source>
</evidence>
<dbReference type="GO" id="GO:0036064">
    <property type="term" value="C:ciliary basal body"/>
    <property type="evidence" value="ECO:0007669"/>
    <property type="project" value="TreeGrafter"/>
</dbReference>
<keyword evidence="13" id="KW-1185">Reference proteome</keyword>
<dbReference type="GO" id="GO:0000922">
    <property type="term" value="C:spindle pole"/>
    <property type="evidence" value="ECO:0007669"/>
    <property type="project" value="TreeGrafter"/>
</dbReference>
<proteinExistence type="inferred from homology"/>
<evidence type="ECO:0000256" key="10">
    <source>
        <dbReference type="ARBA" id="ARBA00023273"/>
    </source>
</evidence>
<dbReference type="VEuPathDB" id="FungiDB:SPPG_04626"/>
<feature type="compositionally biased region" description="Acidic residues" evidence="11">
    <location>
        <begin position="936"/>
        <end position="947"/>
    </location>
</feature>
<evidence type="ECO:0000313" key="13">
    <source>
        <dbReference type="Proteomes" id="UP000053201"/>
    </source>
</evidence>
<feature type="compositionally biased region" description="Acidic residues" evidence="11">
    <location>
        <begin position="301"/>
        <end position="311"/>
    </location>
</feature>
<dbReference type="GeneID" id="27688064"/>
<organism evidence="12 13">
    <name type="scientific">Spizellomyces punctatus (strain DAOM BR117)</name>
    <dbReference type="NCBI Taxonomy" id="645134"/>
    <lineage>
        <taxon>Eukaryota</taxon>
        <taxon>Fungi</taxon>
        <taxon>Fungi incertae sedis</taxon>
        <taxon>Chytridiomycota</taxon>
        <taxon>Chytridiomycota incertae sedis</taxon>
        <taxon>Chytridiomycetes</taxon>
        <taxon>Spizellomycetales</taxon>
        <taxon>Spizellomycetaceae</taxon>
        <taxon>Spizellomyces</taxon>
    </lineage>
</organism>
<keyword evidence="8" id="KW-0969">Cilium</keyword>
<feature type="region of interest" description="Disordered" evidence="11">
    <location>
        <begin position="681"/>
        <end position="947"/>
    </location>
</feature>
<keyword evidence="6" id="KW-0963">Cytoplasm</keyword>
<feature type="compositionally biased region" description="Acidic residues" evidence="11">
    <location>
        <begin position="702"/>
        <end position="729"/>
    </location>
</feature>
<evidence type="ECO:0000256" key="7">
    <source>
        <dbReference type="ARBA" id="ARBA00022794"/>
    </source>
</evidence>
<comment type="subcellular location">
    <subcellularLocation>
        <location evidence="2">Cytoplasm</location>
        <location evidence="2">Cytoskeleton</location>
        <location evidence="2">Cilium basal body</location>
    </subcellularLocation>
    <subcellularLocation>
        <location evidence="1">Cytoplasm</location>
        <location evidence="1">Cytoskeleton</location>
        <location evidence="1">Microtubule organizing center</location>
        <location evidence="1">Centrosome</location>
        <location evidence="1">Centriole</location>
    </subcellularLocation>
    <subcellularLocation>
        <location evidence="3">Cytoplasm</location>
        <location evidence="3">Cytoskeleton</location>
        <location evidence="3">Spindle</location>
    </subcellularLocation>
</comment>
<keyword evidence="9" id="KW-0206">Cytoskeleton</keyword>
<dbReference type="Pfam" id="PF14933">
    <property type="entry name" value="CEP19"/>
    <property type="match status" value="1"/>
</dbReference>
<keyword evidence="10" id="KW-0966">Cell projection</keyword>
<accession>A0A0L0HHH5</accession>
<dbReference type="OrthoDB" id="2163581at2759"/>
<feature type="compositionally biased region" description="Polar residues" evidence="11">
    <location>
        <begin position="860"/>
        <end position="883"/>
    </location>
</feature>
<sequence>MTAVATSFIPLPIGKRPSFDRSNQSSASSLSSLTSSAGSSLESMNLDDILPRHSDPSRPYSTFPQNTAAKTGHSANWRPSNRMVSPKKLAIRYQRPVLVLFYVAEDTGKSRRRSMPLRGLDKNNVTDVVQHIYDRHQQYLGTVKVEQVKRIVDRIYAEEVESRPQASKEPGSVPIQGLATEAPAWLTKGPSLVNTGSHLGALPLPKKLTPLTTLQPPARELPPLSNSVEKEKKQPAADAEVETVAAKAHQIDGNLDLNKLGDEDLAKIKKSMNDDFEKTRIKPGDPGYVYDVQKSFGPPVEDNEWDQESETDAGKPIANNATFPSLSTLKPATTGKVLKDVDDLLEGEDFDIEEDIEDIDEGILENNEEDDSRKGESSNHNDNVSASGSEFDKQEVEGSERKYNYSENEGDLSAELGEEADEEAEVEDEEDEEDEQEEDAPQPQEQEESTYRRRRVSVASREEKNLYAESVEELSHKWSSDLNDVGEEEGDEDEPSEKEDNSEANSEEKRNGEPQMSVQDFKGEPLANDNNVSASMEELNSGRPSSHVPSDIGEQAETQSTADLDAVLDMLDSDDEEHRPFSSHIVQGSRRTSSVSEISRKSVGRRPLALGREEADAIGISDSNYRHRPSPLQLPEKREGELEETVPVPLLPDADVEAKAATKGVGLPKLLTVAPIVSATTPAPVSALTIEPSPQAPTSSEEPIDDEIAEEIVPEEIEDEAHEASDDEHVDNTAKGHVVESAQQNDIQKDERDVASANESESHHESQTSAKSIQPPKKLAPPGLLSPVADRASLDKSPNSSPWVKGSRGWLSDIENAPRVPGPPSDDRLASEDEESLHFSDEDIESLPLGDNEEGARGIKNTTSAGSKWLKSENTIPPLSANGSDHGLEKKQSEADDEYSSDFGAGHTDDEIELDDKDIDDGEIVFSDDAMSYDEGGAEPDDDDDAF</sequence>
<dbReference type="Proteomes" id="UP000053201">
    <property type="component" value="Unassembled WGS sequence"/>
</dbReference>
<evidence type="ECO:0000313" key="12">
    <source>
        <dbReference type="EMBL" id="KND00300.1"/>
    </source>
</evidence>
<protein>
    <recommendedName>
        <fullName evidence="5">Centrosomal protein of 19 kDa</fullName>
    </recommendedName>
</protein>
<feature type="compositionally biased region" description="Polar residues" evidence="11">
    <location>
        <begin position="584"/>
        <end position="597"/>
    </location>
</feature>
<dbReference type="OMA" id="FANTRCH"/>
<keyword evidence="7" id="KW-0970">Cilium biogenesis/degradation</keyword>
<feature type="compositionally biased region" description="Acidic residues" evidence="11">
    <location>
        <begin position="343"/>
        <end position="370"/>
    </location>
</feature>
<feature type="compositionally biased region" description="Basic and acidic residues" evidence="11">
    <location>
        <begin position="498"/>
        <end position="512"/>
    </location>
</feature>
<evidence type="ECO:0000256" key="6">
    <source>
        <dbReference type="ARBA" id="ARBA00022490"/>
    </source>
</evidence>
<dbReference type="EMBL" id="KQ257456">
    <property type="protein sequence ID" value="KND00300.1"/>
    <property type="molecule type" value="Genomic_DNA"/>
</dbReference>
<feature type="compositionally biased region" description="Basic and acidic residues" evidence="11">
    <location>
        <begin position="271"/>
        <end position="283"/>
    </location>
</feature>
<reference evidence="12 13" key="1">
    <citation type="submission" date="2009-08" db="EMBL/GenBank/DDBJ databases">
        <title>The Genome Sequence of Spizellomyces punctatus strain DAOM BR117.</title>
        <authorList>
            <consortium name="The Broad Institute Genome Sequencing Platform"/>
            <person name="Russ C."/>
            <person name="Cuomo C."/>
            <person name="Shea T."/>
            <person name="Young S.K."/>
            <person name="Zeng Q."/>
            <person name="Koehrsen M."/>
            <person name="Haas B."/>
            <person name="Borodovsky M."/>
            <person name="Guigo R."/>
            <person name="Alvarado L."/>
            <person name="Berlin A."/>
            <person name="Bochicchio J."/>
            <person name="Borenstein D."/>
            <person name="Chapman S."/>
            <person name="Chen Z."/>
            <person name="Engels R."/>
            <person name="Freedman E."/>
            <person name="Gellesch M."/>
            <person name="Goldberg J."/>
            <person name="Griggs A."/>
            <person name="Gujja S."/>
            <person name="Heiman D."/>
            <person name="Hepburn T."/>
            <person name="Howarth C."/>
            <person name="Jen D."/>
            <person name="Larson L."/>
            <person name="Lewis B."/>
            <person name="Mehta T."/>
            <person name="Park D."/>
            <person name="Pearson M."/>
            <person name="Roberts A."/>
            <person name="Saif S."/>
            <person name="Shenoy N."/>
            <person name="Sisk P."/>
            <person name="Stolte C."/>
            <person name="Sykes S."/>
            <person name="Thomson T."/>
            <person name="Walk T."/>
            <person name="White J."/>
            <person name="Yandava C."/>
            <person name="Burger G."/>
            <person name="Gray M.W."/>
            <person name="Holland P.W.H."/>
            <person name="King N."/>
            <person name="Lang F.B.F."/>
            <person name="Roger A.J."/>
            <person name="Ruiz-Trillo I."/>
            <person name="Lander E."/>
            <person name="Nusbaum C."/>
        </authorList>
    </citation>
    <scope>NUCLEOTIDE SEQUENCE [LARGE SCALE GENOMIC DNA]</scope>
    <source>
        <strain evidence="12 13">DAOM BR117</strain>
    </source>
</reference>
<dbReference type="GO" id="GO:0034454">
    <property type="term" value="P:microtubule anchoring at centrosome"/>
    <property type="evidence" value="ECO:0007669"/>
    <property type="project" value="TreeGrafter"/>
</dbReference>
<feature type="compositionally biased region" description="Acidic residues" evidence="11">
    <location>
        <begin position="910"/>
        <end position="923"/>
    </location>
</feature>
<feature type="region of interest" description="Disordered" evidence="11">
    <location>
        <begin position="271"/>
        <end position="605"/>
    </location>
</feature>
<feature type="region of interest" description="Disordered" evidence="11">
    <location>
        <begin position="15"/>
        <end position="81"/>
    </location>
</feature>
<dbReference type="GO" id="GO:0097712">
    <property type="term" value="P:vesicle targeting, trans-Golgi to periciliary membrane compartment"/>
    <property type="evidence" value="ECO:0007669"/>
    <property type="project" value="TreeGrafter"/>
</dbReference>
<feature type="compositionally biased region" description="Basic and acidic residues" evidence="11">
    <location>
        <begin position="747"/>
        <end position="766"/>
    </location>
</feature>
<dbReference type="InterPro" id="IPR029412">
    <property type="entry name" value="CEP19"/>
</dbReference>